<keyword evidence="1" id="KW-0547">Nucleotide-binding</keyword>
<dbReference type="EMBL" id="NIVC01001601">
    <property type="protein sequence ID" value="PAA65966.1"/>
    <property type="molecule type" value="Genomic_DNA"/>
</dbReference>
<feature type="region of interest" description="Disordered" evidence="3">
    <location>
        <begin position="80"/>
        <end position="120"/>
    </location>
</feature>
<dbReference type="SUPFAM" id="SSF52540">
    <property type="entry name" value="P-loop containing nucleoside triphosphate hydrolases"/>
    <property type="match status" value="1"/>
</dbReference>
<feature type="compositionally biased region" description="Low complexity" evidence="3">
    <location>
        <begin position="317"/>
        <end position="355"/>
    </location>
</feature>
<protein>
    <recommendedName>
        <fullName evidence="8">ClpX-type ZB domain-containing protein</fullName>
    </recommendedName>
</protein>
<dbReference type="InterPro" id="IPR050052">
    <property type="entry name" value="ATP-dep_Clp_protease_ClpX"/>
</dbReference>
<dbReference type="Gene3D" id="3.40.50.300">
    <property type="entry name" value="P-loop containing nucleotide triphosphate hydrolases"/>
    <property type="match status" value="2"/>
</dbReference>
<dbReference type="GO" id="GO:0005759">
    <property type="term" value="C:mitochondrial matrix"/>
    <property type="evidence" value="ECO:0007669"/>
    <property type="project" value="TreeGrafter"/>
</dbReference>
<evidence type="ECO:0008006" key="8">
    <source>
        <dbReference type="Google" id="ProtNLM"/>
    </source>
</evidence>
<keyword evidence="2" id="KW-0067">ATP-binding</keyword>
<feature type="domain" description="Clp ATPase C-terminal" evidence="5">
    <location>
        <begin position="571"/>
        <end position="664"/>
    </location>
</feature>
<dbReference type="GO" id="GO:0051603">
    <property type="term" value="P:proteolysis involved in protein catabolic process"/>
    <property type="evidence" value="ECO:0007669"/>
    <property type="project" value="TreeGrafter"/>
</dbReference>
<organism evidence="6 7">
    <name type="scientific">Macrostomum lignano</name>
    <dbReference type="NCBI Taxonomy" id="282301"/>
    <lineage>
        <taxon>Eukaryota</taxon>
        <taxon>Metazoa</taxon>
        <taxon>Spiralia</taxon>
        <taxon>Lophotrochozoa</taxon>
        <taxon>Platyhelminthes</taxon>
        <taxon>Rhabditophora</taxon>
        <taxon>Macrostomorpha</taxon>
        <taxon>Macrostomida</taxon>
        <taxon>Macrostomidae</taxon>
        <taxon>Macrostomum</taxon>
    </lineage>
</organism>
<feature type="non-terminal residue" evidence="6">
    <location>
        <position position="1"/>
    </location>
</feature>
<evidence type="ECO:0000313" key="7">
    <source>
        <dbReference type="Proteomes" id="UP000215902"/>
    </source>
</evidence>
<dbReference type="InterPro" id="IPR019489">
    <property type="entry name" value="Clp_ATPase_C"/>
</dbReference>
<dbReference type="InterPro" id="IPR027417">
    <property type="entry name" value="P-loop_NTPase"/>
</dbReference>
<dbReference type="Pfam" id="PF07724">
    <property type="entry name" value="AAA_2"/>
    <property type="match status" value="1"/>
</dbReference>
<feature type="region of interest" description="Disordered" evidence="3">
    <location>
        <begin position="237"/>
        <end position="264"/>
    </location>
</feature>
<dbReference type="PANTHER" id="PTHR48102">
    <property type="entry name" value="ATP-DEPENDENT CLP PROTEASE ATP-BINDING SUBUNIT CLPX-LIKE, MITOCHONDRIAL-RELATED"/>
    <property type="match status" value="1"/>
</dbReference>
<feature type="compositionally biased region" description="Gly residues" evidence="3">
    <location>
        <begin position="306"/>
        <end position="316"/>
    </location>
</feature>
<dbReference type="GO" id="GO:0051082">
    <property type="term" value="F:unfolded protein binding"/>
    <property type="evidence" value="ECO:0007669"/>
    <property type="project" value="InterPro"/>
</dbReference>
<dbReference type="STRING" id="282301.A0A267EWY1"/>
<dbReference type="GO" id="GO:0005524">
    <property type="term" value="F:ATP binding"/>
    <property type="evidence" value="ECO:0007669"/>
    <property type="project" value="UniProtKB-KW"/>
</dbReference>
<keyword evidence="7" id="KW-1185">Reference proteome</keyword>
<dbReference type="PANTHER" id="PTHR48102:SF7">
    <property type="entry name" value="ATP-DEPENDENT CLP PROTEASE ATP-BINDING SUBUNIT CLPX-LIKE, MITOCHONDRIAL"/>
    <property type="match status" value="1"/>
</dbReference>
<feature type="domain" description="AAA+ ATPase" evidence="4">
    <location>
        <begin position="368"/>
        <end position="586"/>
    </location>
</feature>
<dbReference type="Pfam" id="PF10431">
    <property type="entry name" value="ClpB_D2-small"/>
    <property type="match status" value="1"/>
</dbReference>
<sequence length="686" mass="71563">QLSMTSKVTYLKGLSHGVCVLIGPRQAILASAAAVSLPGRQHQVAFRQGSVGHRLRLGQQRYFSLSAARCSYGGVGGGAGGGNGSRKSGTGGGPANRGGGGGKSAGKSGGAGAAGASGGGSGGGHFSSTMQCPNCGALTISPMNASGLSVFLQCSNCQQFFLCQPEGREDAAKTADSIKEKEIPYPKKINAYLDKFVVGQSTAKRMLSVQVYSHYRRLQHHREGLILQQQQQAATSAQVGPGSLGSQLTIRDGGGGGFGGPEAFTTAGDSIKNALDLATSKRPRSVKDLMNMTGVTSGPHGSVLGPRGGSGGGGVGSLRFSGSKSSSSSSGSGASGSSASDGASSSNGWSNSRGSDQLQSEQHRTRIDKSNILLLGPTGCGKTLLAQTLAQCLDVPFAICDCTTLTQAGYVGEDVESVVGKLLQDAGFSVERAEAGIVFLDEIDKISSRVGGMHATRDVGGEGVQQGMLKMVEGTIVNAPKGNRRERGETVAVDTSNILFIASGAFNGLAKIVRRREQQRGVGFNQPVSTGDPLTDDDKVLSRVEARDLIDFGMIPEFVGRFPVISVLHSLDAAMLARILVEPRNALISQYKLLFGMDQCNLELTQEALLEIAQQAQRRQTGARGLRAILEALLLVPRYETPGSDVCEVRISAECARGQAQPEYIRRPSVPMDASEEPPLEQNFVK</sequence>
<dbReference type="NCBIfam" id="TIGR00382">
    <property type="entry name" value="clpX"/>
    <property type="match status" value="1"/>
</dbReference>
<gene>
    <name evidence="6" type="ORF">BOX15_Mlig009138g1</name>
</gene>
<dbReference type="SMART" id="SM00382">
    <property type="entry name" value="AAA"/>
    <property type="match status" value="1"/>
</dbReference>
<dbReference type="GO" id="GO:0016887">
    <property type="term" value="F:ATP hydrolysis activity"/>
    <property type="evidence" value="ECO:0007669"/>
    <property type="project" value="InterPro"/>
</dbReference>
<feature type="region of interest" description="Disordered" evidence="3">
    <location>
        <begin position="666"/>
        <end position="686"/>
    </location>
</feature>
<evidence type="ECO:0000256" key="1">
    <source>
        <dbReference type="ARBA" id="ARBA00022741"/>
    </source>
</evidence>
<dbReference type="NCBIfam" id="NF003745">
    <property type="entry name" value="PRK05342.1"/>
    <property type="match status" value="1"/>
</dbReference>
<reference evidence="6 7" key="1">
    <citation type="submission" date="2017-06" db="EMBL/GenBank/DDBJ databases">
        <title>A platform for efficient transgenesis in Macrostomum lignano, a flatworm model organism for stem cell research.</title>
        <authorList>
            <person name="Berezikov E."/>
        </authorList>
    </citation>
    <scope>NUCLEOTIDE SEQUENCE [LARGE SCALE GENOMIC DNA]</scope>
    <source>
        <strain evidence="6">DV1</strain>
        <tissue evidence="6">Whole organism</tissue>
    </source>
</reference>
<dbReference type="InterPro" id="IPR003959">
    <property type="entry name" value="ATPase_AAA_core"/>
</dbReference>
<dbReference type="SMART" id="SM01086">
    <property type="entry name" value="ClpB_D2-small"/>
    <property type="match status" value="1"/>
</dbReference>
<dbReference type="Gene3D" id="1.10.8.60">
    <property type="match status" value="1"/>
</dbReference>
<accession>A0A267EWY1</accession>
<dbReference type="InterPro" id="IPR003593">
    <property type="entry name" value="AAA+_ATPase"/>
</dbReference>
<dbReference type="AlphaFoldDB" id="A0A267EWY1"/>
<dbReference type="Proteomes" id="UP000215902">
    <property type="component" value="Unassembled WGS sequence"/>
</dbReference>
<name>A0A267EWY1_9PLAT</name>
<dbReference type="GO" id="GO:0140662">
    <property type="term" value="F:ATP-dependent protein folding chaperone"/>
    <property type="evidence" value="ECO:0007669"/>
    <property type="project" value="InterPro"/>
</dbReference>
<proteinExistence type="predicted"/>
<dbReference type="InterPro" id="IPR004487">
    <property type="entry name" value="Clp_protease_ATP-bd_su_ClpX"/>
</dbReference>
<evidence type="ECO:0000259" key="5">
    <source>
        <dbReference type="SMART" id="SM01086"/>
    </source>
</evidence>
<dbReference type="FunFam" id="1.10.8.60:FF:000002">
    <property type="entry name" value="ATP-dependent Clp protease ATP-binding subunit ClpX"/>
    <property type="match status" value="1"/>
</dbReference>
<evidence type="ECO:0000256" key="3">
    <source>
        <dbReference type="SAM" id="MobiDB-lite"/>
    </source>
</evidence>
<comment type="caution">
    <text evidence="6">The sequence shown here is derived from an EMBL/GenBank/DDBJ whole genome shotgun (WGS) entry which is preliminary data.</text>
</comment>
<evidence type="ECO:0000313" key="6">
    <source>
        <dbReference type="EMBL" id="PAA65966.1"/>
    </source>
</evidence>
<dbReference type="OrthoDB" id="1721884at2759"/>
<evidence type="ECO:0000256" key="2">
    <source>
        <dbReference type="ARBA" id="ARBA00022840"/>
    </source>
</evidence>
<feature type="region of interest" description="Disordered" evidence="3">
    <location>
        <begin position="278"/>
        <end position="363"/>
    </location>
</feature>
<evidence type="ECO:0000259" key="4">
    <source>
        <dbReference type="SMART" id="SM00382"/>
    </source>
</evidence>